<dbReference type="InterPro" id="IPR009057">
    <property type="entry name" value="Homeodomain-like_sf"/>
</dbReference>
<reference evidence="2" key="1">
    <citation type="submission" date="2022-10" db="EMBL/GenBank/DDBJ databases">
        <title>Luteolibacter sp. GHJ8, whole genome shotgun sequencing project.</title>
        <authorList>
            <person name="Zhao G."/>
            <person name="Shen L."/>
        </authorList>
    </citation>
    <scope>NUCLEOTIDE SEQUENCE</scope>
    <source>
        <strain evidence="2">GHJ8</strain>
    </source>
</reference>
<dbReference type="InterPro" id="IPR002514">
    <property type="entry name" value="Transposase_8"/>
</dbReference>
<comment type="caution">
    <text evidence="2">The sequence shown here is derived from an EMBL/GenBank/DDBJ whole genome shotgun (WGS) entry which is preliminary data.</text>
</comment>
<accession>A0ABT3G657</accession>
<dbReference type="Proteomes" id="UP001165653">
    <property type="component" value="Unassembled WGS sequence"/>
</dbReference>
<evidence type="ECO:0000313" key="1">
    <source>
        <dbReference type="EMBL" id="MCW1913550.1"/>
    </source>
</evidence>
<evidence type="ECO:0000313" key="3">
    <source>
        <dbReference type="Proteomes" id="UP001165653"/>
    </source>
</evidence>
<name>A0ABT3G657_9BACT</name>
<dbReference type="RefSeq" id="WP_264513051.1">
    <property type="nucleotide sequence ID" value="NZ_JAPDDR010000003.1"/>
</dbReference>
<dbReference type="Gene3D" id="1.10.10.60">
    <property type="entry name" value="Homeodomain-like"/>
    <property type="match status" value="1"/>
</dbReference>
<keyword evidence="3" id="KW-1185">Reference proteome</keyword>
<dbReference type="Pfam" id="PF01527">
    <property type="entry name" value="HTH_Tnp_1"/>
    <property type="match status" value="1"/>
</dbReference>
<evidence type="ECO:0000313" key="2">
    <source>
        <dbReference type="EMBL" id="MCW1915307.1"/>
    </source>
</evidence>
<gene>
    <name evidence="1" type="ORF">OJ996_08190</name>
    <name evidence="2" type="ORF">OJ996_17105</name>
</gene>
<dbReference type="EMBL" id="JAPDDR010000003">
    <property type="protein sequence ID" value="MCW1913550.1"/>
    <property type="molecule type" value="Genomic_DNA"/>
</dbReference>
<proteinExistence type="predicted"/>
<organism evidence="2 3">
    <name type="scientific">Luteolibacter rhizosphaerae</name>
    <dbReference type="NCBI Taxonomy" id="2989719"/>
    <lineage>
        <taxon>Bacteria</taxon>
        <taxon>Pseudomonadati</taxon>
        <taxon>Verrucomicrobiota</taxon>
        <taxon>Verrucomicrobiia</taxon>
        <taxon>Verrucomicrobiales</taxon>
        <taxon>Verrucomicrobiaceae</taxon>
        <taxon>Luteolibacter</taxon>
    </lineage>
</organism>
<dbReference type="EMBL" id="JAPDDR010000009">
    <property type="protein sequence ID" value="MCW1915307.1"/>
    <property type="molecule type" value="Genomic_DNA"/>
</dbReference>
<protein>
    <submittedName>
        <fullName evidence="2">Transposase</fullName>
    </submittedName>
</protein>
<feature type="non-terminal residue" evidence="2">
    <location>
        <position position="61"/>
    </location>
</feature>
<dbReference type="SUPFAM" id="SSF46689">
    <property type="entry name" value="Homeodomain-like"/>
    <property type="match status" value="1"/>
</dbReference>
<sequence>MNPKDPLRPISNPAKRRQYDEQFKRDAVALLETGRSATQLARELGISQWNLRDWKRLFGSG</sequence>